<dbReference type="NCBIfam" id="TIGR00010">
    <property type="entry name" value="YchF/TatD family DNA exonuclease"/>
    <property type="match status" value="1"/>
</dbReference>
<dbReference type="GO" id="GO:0004536">
    <property type="term" value="F:DNA nuclease activity"/>
    <property type="evidence" value="ECO:0007669"/>
    <property type="project" value="InterPro"/>
</dbReference>
<dbReference type="Proteomes" id="UP000277498">
    <property type="component" value="Unassembled WGS sequence"/>
</dbReference>
<keyword evidence="3 5" id="KW-0378">Hydrolase</keyword>
<feature type="binding site" evidence="4">
    <location>
        <position position="145"/>
    </location>
    <ligand>
        <name>a divalent metal cation</name>
        <dbReference type="ChEBI" id="CHEBI:60240"/>
        <label>2</label>
    </ligand>
</feature>
<dbReference type="Gene3D" id="3.20.20.140">
    <property type="entry name" value="Metal-dependent hydrolases"/>
    <property type="match status" value="1"/>
</dbReference>
<proteinExistence type="inferred from homology"/>
<evidence type="ECO:0000313" key="5">
    <source>
        <dbReference type="EMBL" id="VDC33289.1"/>
    </source>
</evidence>
<dbReference type="InterPro" id="IPR018228">
    <property type="entry name" value="DNase_TatD-rel_CS"/>
</dbReference>
<protein>
    <submittedName>
        <fullName evidence="5">Putative deoxyribonuclease YcfH</fullName>
        <ecNumber evidence="5">3.1.21.-</ecNumber>
    </submittedName>
</protein>
<dbReference type="EC" id="3.1.21.-" evidence="5"/>
<comment type="similarity">
    <text evidence="1">Belongs to the metallo-dependent hydrolases superfamily. TatD-type hydrolase family.</text>
</comment>
<dbReference type="EMBL" id="UXAW01000110">
    <property type="protein sequence ID" value="VDC33289.1"/>
    <property type="molecule type" value="Genomic_DNA"/>
</dbReference>
<feature type="binding site" evidence="4">
    <location>
        <position position="109"/>
    </location>
    <ligand>
        <name>a divalent metal cation</name>
        <dbReference type="ChEBI" id="CHEBI:60240"/>
        <label>1</label>
    </ligand>
</feature>
<dbReference type="PROSITE" id="PS01090">
    <property type="entry name" value="TATD_2"/>
    <property type="match status" value="1"/>
</dbReference>
<organism evidence="5 6">
    <name type="scientific">Pseudogemmobacter humi</name>
    <dbReference type="NCBI Taxonomy" id="2483812"/>
    <lineage>
        <taxon>Bacteria</taxon>
        <taxon>Pseudomonadati</taxon>
        <taxon>Pseudomonadota</taxon>
        <taxon>Alphaproteobacteria</taxon>
        <taxon>Rhodobacterales</taxon>
        <taxon>Paracoccaceae</taxon>
        <taxon>Pseudogemmobacter</taxon>
    </lineage>
</organism>
<dbReference type="FunFam" id="3.20.20.140:FF:000005">
    <property type="entry name" value="TatD family hydrolase"/>
    <property type="match status" value="1"/>
</dbReference>
<dbReference type="GO" id="GO:0005829">
    <property type="term" value="C:cytosol"/>
    <property type="evidence" value="ECO:0007669"/>
    <property type="project" value="TreeGrafter"/>
</dbReference>
<dbReference type="SUPFAM" id="SSF51556">
    <property type="entry name" value="Metallo-dependent hydrolases"/>
    <property type="match status" value="1"/>
</dbReference>
<dbReference type="PIRSF" id="PIRSF005902">
    <property type="entry name" value="DNase_TatD"/>
    <property type="match status" value="1"/>
</dbReference>
<gene>
    <name evidence="5" type="primary">ycfH</name>
    <name evidence="5" type="ORF">XINFAN_03736</name>
</gene>
<name>A0A3P5XNL9_9RHOB</name>
<dbReference type="AlphaFoldDB" id="A0A3P5XNL9"/>
<reference evidence="5 6" key="1">
    <citation type="submission" date="2018-11" db="EMBL/GenBank/DDBJ databases">
        <authorList>
            <person name="Criscuolo A."/>
        </authorList>
    </citation>
    <scope>NUCLEOTIDE SEQUENCE [LARGE SCALE GENOMIC DNA]</scope>
    <source>
        <strain evidence="5">ACIP111625</strain>
    </source>
</reference>
<evidence type="ECO:0000256" key="4">
    <source>
        <dbReference type="PIRSR" id="PIRSR005902-1"/>
    </source>
</evidence>
<keyword evidence="2 4" id="KW-0479">Metal-binding</keyword>
<keyword evidence="6" id="KW-1185">Reference proteome</keyword>
<accession>A0A3P5XNL9</accession>
<feature type="binding site" evidence="4">
    <location>
        <position position="23"/>
    </location>
    <ligand>
        <name>a divalent metal cation</name>
        <dbReference type="ChEBI" id="CHEBI:60240"/>
        <label>1</label>
    </ligand>
</feature>
<sequence length="277" mass="29979">MPPEISAEMSPDDALLPELVDSHCHLDFPDFEGEVDQLVARAAAAGVRRIVTICTKLSGLEKVRAISGAYPGVFHTFGLHPMSVAEEPPITTAELVEIARHPKCVGIGETGLDYHYTAESAAAQQVSLRNHIEAAQQTGLPLVIHARAADEDMERILAEGMRHAPYSCVMHCFSSGARLAEAALEMGFYLSMSGIAAFPKSQEIRDIFARAPLDRVLVETDSPYLAPPPFRGRRNEPAYVAHTAKVGAQIFGLSEAEFAAATTANFDRLFPRARLAA</sequence>
<dbReference type="InterPro" id="IPR001130">
    <property type="entry name" value="TatD-like"/>
</dbReference>
<evidence type="ECO:0000256" key="3">
    <source>
        <dbReference type="ARBA" id="ARBA00022801"/>
    </source>
</evidence>
<dbReference type="PANTHER" id="PTHR46124:SF2">
    <property type="entry name" value="D-AMINOACYL-TRNA DEACYLASE"/>
    <property type="match status" value="1"/>
</dbReference>
<dbReference type="PROSITE" id="PS01137">
    <property type="entry name" value="TATD_1"/>
    <property type="match status" value="1"/>
</dbReference>
<feature type="binding site" evidence="4">
    <location>
        <position position="25"/>
    </location>
    <ligand>
        <name>a divalent metal cation</name>
        <dbReference type="ChEBI" id="CHEBI:60240"/>
        <label>1</label>
    </ligand>
</feature>
<evidence type="ECO:0000256" key="2">
    <source>
        <dbReference type="ARBA" id="ARBA00022723"/>
    </source>
</evidence>
<evidence type="ECO:0000313" key="6">
    <source>
        <dbReference type="Proteomes" id="UP000277498"/>
    </source>
</evidence>
<dbReference type="GO" id="GO:0046872">
    <property type="term" value="F:metal ion binding"/>
    <property type="evidence" value="ECO:0007669"/>
    <property type="project" value="UniProtKB-KW"/>
</dbReference>
<evidence type="ECO:0000256" key="1">
    <source>
        <dbReference type="ARBA" id="ARBA00009275"/>
    </source>
</evidence>
<dbReference type="Pfam" id="PF01026">
    <property type="entry name" value="TatD_DNase"/>
    <property type="match status" value="1"/>
</dbReference>
<feature type="binding site" evidence="4">
    <location>
        <position position="221"/>
    </location>
    <ligand>
        <name>a divalent metal cation</name>
        <dbReference type="ChEBI" id="CHEBI:60240"/>
        <label>1</label>
    </ligand>
</feature>
<feature type="binding site" evidence="4">
    <location>
        <position position="171"/>
    </location>
    <ligand>
        <name>a divalent metal cation</name>
        <dbReference type="ChEBI" id="CHEBI:60240"/>
        <label>2</label>
    </ligand>
</feature>
<dbReference type="InterPro" id="IPR015991">
    <property type="entry name" value="TatD/YcfH-like"/>
</dbReference>
<dbReference type="CDD" id="cd01310">
    <property type="entry name" value="TatD_DNAse"/>
    <property type="match status" value="1"/>
</dbReference>
<dbReference type="InterPro" id="IPR032466">
    <property type="entry name" value="Metal_Hydrolase"/>
</dbReference>
<dbReference type="GO" id="GO:0016788">
    <property type="term" value="F:hydrolase activity, acting on ester bonds"/>
    <property type="evidence" value="ECO:0007669"/>
    <property type="project" value="InterPro"/>
</dbReference>
<dbReference type="PANTHER" id="PTHR46124">
    <property type="entry name" value="D-AMINOACYL-TRNA DEACYLASE"/>
    <property type="match status" value="1"/>
</dbReference>